<protein>
    <recommendedName>
        <fullName evidence="3">SalK</fullName>
    </recommendedName>
</protein>
<evidence type="ECO:0000313" key="1">
    <source>
        <dbReference type="EMBL" id="GAA4237122.1"/>
    </source>
</evidence>
<dbReference type="InterPro" id="IPR054058">
    <property type="entry name" value="HTH_67"/>
</dbReference>
<evidence type="ECO:0000313" key="2">
    <source>
        <dbReference type="Proteomes" id="UP001501710"/>
    </source>
</evidence>
<name>A0ABP8CC71_9ACTN</name>
<dbReference type="RefSeq" id="WP_344900384.1">
    <property type="nucleotide sequence ID" value="NZ_BAABAS010000016.1"/>
</dbReference>
<comment type="caution">
    <text evidence="1">The sequence shown here is derived from an EMBL/GenBank/DDBJ whole genome shotgun (WGS) entry which is preliminary data.</text>
</comment>
<dbReference type="Pfam" id="PF21863">
    <property type="entry name" value="HTH_67"/>
    <property type="match status" value="1"/>
</dbReference>
<evidence type="ECO:0008006" key="3">
    <source>
        <dbReference type="Google" id="ProtNLM"/>
    </source>
</evidence>
<gene>
    <name evidence="1" type="ORF">GCM10022254_48350</name>
</gene>
<accession>A0ABP8CC71</accession>
<keyword evidence="2" id="KW-1185">Reference proteome</keyword>
<dbReference type="EMBL" id="BAABAS010000016">
    <property type="protein sequence ID" value="GAA4237122.1"/>
    <property type="molecule type" value="Genomic_DNA"/>
</dbReference>
<proteinExistence type="predicted"/>
<dbReference type="NCBIfam" id="NF047719">
    <property type="entry name" value="SCO6745_fam_HTH"/>
    <property type="match status" value="1"/>
</dbReference>
<reference evidence="2" key="1">
    <citation type="journal article" date="2019" name="Int. J. Syst. Evol. Microbiol.">
        <title>The Global Catalogue of Microorganisms (GCM) 10K type strain sequencing project: providing services to taxonomists for standard genome sequencing and annotation.</title>
        <authorList>
            <consortium name="The Broad Institute Genomics Platform"/>
            <consortium name="The Broad Institute Genome Sequencing Center for Infectious Disease"/>
            <person name="Wu L."/>
            <person name="Ma J."/>
        </authorList>
    </citation>
    <scope>NUCLEOTIDE SEQUENCE [LARGE SCALE GENOMIC DNA]</scope>
    <source>
        <strain evidence="2">JCM 17440</strain>
    </source>
</reference>
<dbReference type="Proteomes" id="UP001501710">
    <property type="component" value="Unassembled WGS sequence"/>
</dbReference>
<organism evidence="1 2">
    <name type="scientific">Actinomadura meridiana</name>
    <dbReference type="NCBI Taxonomy" id="559626"/>
    <lineage>
        <taxon>Bacteria</taxon>
        <taxon>Bacillati</taxon>
        <taxon>Actinomycetota</taxon>
        <taxon>Actinomycetes</taxon>
        <taxon>Streptosporangiales</taxon>
        <taxon>Thermomonosporaceae</taxon>
        <taxon>Actinomadura</taxon>
    </lineage>
</organism>
<sequence length="282" mass="30054">MDASIARDFWTTLEPLHVVTYFSPECLEANKRVGLKGYWMGYFGSRGAPLGPVPAGVIEASFYGFRPALVRRAVPDAWRFASPDTILKTRGPAAAQVLRRLAPTIDAAAATAVPQLRAVVEAADGSGRVLFSANRDLTLPEDPVEALWQLATALREHRGDGHLALLAAEGLTGLEANVLASAVGKVPADYLRQSRGWSQDEWDDATTTLATRGLVTGDKATEAGQNLKADIEGRTNTLAASPYGALDDPQALHRLLAPFARAVATSNEIPFPNPVGLPRPPA</sequence>